<dbReference type="Proteomes" id="UP000239990">
    <property type="component" value="Unassembled WGS sequence"/>
</dbReference>
<dbReference type="AlphaFoldDB" id="A0A2S5GRY8"/>
<dbReference type="OrthoDB" id="6025757at2"/>
<dbReference type="Pfam" id="PF11445">
    <property type="entry name" value="DUF2894"/>
    <property type="match status" value="1"/>
</dbReference>
<feature type="region of interest" description="Disordered" evidence="1">
    <location>
        <begin position="258"/>
        <end position="282"/>
    </location>
</feature>
<comment type="caution">
    <text evidence="2">The sequence shown here is derived from an EMBL/GenBank/DDBJ whole genome shotgun (WGS) entry which is preliminary data.</text>
</comment>
<evidence type="ECO:0000256" key="1">
    <source>
        <dbReference type="SAM" id="MobiDB-lite"/>
    </source>
</evidence>
<organism evidence="2 3">
    <name type="scientific">Achromobacter spanius</name>
    <dbReference type="NCBI Taxonomy" id="217203"/>
    <lineage>
        <taxon>Bacteria</taxon>
        <taxon>Pseudomonadati</taxon>
        <taxon>Pseudomonadota</taxon>
        <taxon>Betaproteobacteria</taxon>
        <taxon>Burkholderiales</taxon>
        <taxon>Alcaligenaceae</taxon>
        <taxon>Achromobacter</taxon>
    </lineage>
</organism>
<feature type="compositionally biased region" description="Basic residues" evidence="1">
    <location>
        <begin position="273"/>
        <end position="282"/>
    </location>
</feature>
<sequence length="282" mass="30226">MSRESRVNSNDDVDGAVDAVNGVDGVDAADAVEPIDAVQAAHAVDTAGAADAADAAGVDVPTLAAQATLDAWGDSGADRLDPVRFRFLQAMARRTAALQGLARQQLEDKLDTHLRAYAQLLEAVEPDASTMDSAEASPAASATPQTAPAALTELLAYLTYPDAPDNDPTWDRDALGLREAYPDVQMLEYFRGVWSRVSADRQVRQSQEQVHKNAGPLNSNQLVHRALSLMRELSPGYLQQFLSYTDALMWMEQIHAATAPAPKESTRSGAAKKTSRAKARQG</sequence>
<evidence type="ECO:0000313" key="3">
    <source>
        <dbReference type="Proteomes" id="UP000239990"/>
    </source>
</evidence>
<evidence type="ECO:0000313" key="2">
    <source>
        <dbReference type="EMBL" id="PPA75694.1"/>
    </source>
</evidence>
<protein>
    <submittedName>
        <fullName evidence="2">DUF2894 domain-containing protein</fullName>
    </submittedName>
</protein>
<dbReference type="EMBL" id="PREU01000005">
    <property type="protein sequence ID" value="PPA75694.1"/>
    <property type="molecule type" value="Genomic_DNA"/>
</dbReference>
<reference evidence="2 3" key="1">
    <citation type="submission" date="2018-02" db="EMBL/GenBank/DDBJ databases">
        <title>Draft Genome of Achromobacter spanius stain 6.</title>
        <authorList>
            <person name="Gunasekera T.S."/>
            <person name="Radwan O."/>
            <person name="Ruiz O.N."/>
        </authorList>
    </citation>
    <scope>NUCLEOTIDE SEQUENCE [LARGE SCALE GENOMIC DNA]</scope>
    <source>
        <strain evidence="2 3">6</strain>
    </source>
</reference>
<name>A0A2S5GRY8_9BURK</name>
<proteinExistence type="predicted"/>
<dbReference type="InterPro" id="IPR021549">
    <property type="entry name" value="DUF2894"/>
</dbReference>
<gene>
    <name evidence="2" type="ORF">C4E15_12935</name>
</gene>
<accession>A0A2S5GRY8</accession>